<dbReference type="InterPro" id="IPR035965">
    <property type="entry name" value="PAS-like_dom_sf"/>
</dbReference>
<comment type="cofactor">
    <cofactor evidence="1">
        <name>Mg(2+)</name>
        <dbReference type="ChEBI" id="CHEBI:18420"/>
    </cofactor>
</comment>
<dbReference type="CDD" id="cd01949">
    <property type="entry name" value="GGDEF"/>
    <property type="match status" value="1"/>
</dbReference>
<evidence type="ECO:0000313" key="6">
    <source>
        <dbReference type="EMBL" id="OUL56628.1"/>
    </source>
</evidence>
<dbReference type="NCBIfam" id="TIGR00229">
    <property type="entry name" value="sensory_box"/>
    <property type="match status" value="2"/>
</dbReference>
<organism evidence="6 7">
    <name type="scientific">Pseudoalteromonas ulvae</name>
    <dbReference type="NCBI Taxonomy" id="107327"/>
    <lineage>
        <taxon>Bacteria</taxon>
        <taxon>Pseudomonadati</taxon>
        <taxon>Pseudomonadota</taxon>
        <taxon>Gammaproteobacteria</taxon>
        <taxon>Alteromonadales</taxon>
        <taxon>Pseudoalteromonadaceae</taxon>
        <taxon>Pseudoalteromonas</taxon>
    </lineage>
</organism>
<dbReference type="NCBIfam" id="TIGR00254">
    <property type="entry name" value="GGDEF"/>
    <property type="match status" value="1"/>
</dbReference>
<evidence type="ECO:0000259" key="4">
    <source>
        <dbReference type="PROSITE" id="PS50883"/>
    </source>
</evidence>
<evidence type="ECO:0000259" key="2">
    <source>
        <dbReference type="PROSITE" id="PS50112"/>
    </source>
</evidence>
<proteinExistence type="predicted"/>
<dbReference type="PANTHER" id="PTHR44757:SF2">
    <property type="entry name" value="BIOFILM ARCHITECTURE MAINTENANCE PROTEIN MBAA"/>
    <property type="match status" value="1"/>
</dbReference>
<feature type="domain" description="PAS" evidence="2">
    <location>
        <begin position="31"/>
        <end position="101"/>
    </location>
</feature>
<dbReference type="InterPro" id="IPR043128">
    <property type="entry name" value="Rev_trsase/Diguanyl_cyclase"/>
</dbReference>
<dbReference type="Pfam" id="PF08447">
    <property type="entry name" value="PAS_3"/>
    <property type="match status" value="1"/>
</dbReference>
<dbReference type="SMART" id="SM00052">
    <property type="entry name" value="EAL"/>
    <property type="match status" value="1"/>
</dbReference>
<dbReference type="InterPro" id="IPR001610">
    <property type="entry name" value="PAC"/>
</dbReference>
<keyword evidence="7" id="KW-1185">Reference proteome</keyword>
<dbReference type="CDD" id="cd00130">
    <property type="entry name" value="PAS"/>
    <property type="match status" value="2"/>
</dbReference>
<feature type="domain" description="PAS" evidence="2">
    <location>
        <begin position="156"/>
        <end position="228"/>
    </location>
</feature>
<dbReference type="PROSITE" id="PS50112">
    <property type="entry name" value="PAS"/>
    <property type="match status" value="2"/>
</dbReference>
<dbReference type="Gene3D" id="3.30.70.270">
    <property type="match status" value="1"/>
</dbReference>
<dbReference type="Gene3D" id="3.20.20.450">
    <property type="entry name" value="EAL domain"/>
    <property type="match status" value="1"/>
</dbReference>
<protein>
    <submittedName>
        <fullName evidence="6">Histidine kinase</fullName>
    </submittedName>
</protein>
<keyword evidence="6" id="KW-0418">Kinase</keyword>
<dbReference type="InterPro" id="IPR052155">
    <property type="entry name" value="Biofilm_reg_signaling"/>
</dbReference>
<dbReference type="SMART" id="SM00086">
    <property type="entry name" value="PAC"/>
    <property type="match status" value="2"/>
</dbReference>
<dbReference type="AlphaFoldDB" id="A0A244CM50"/>
<dbReference type="SUPFAM" id="SSF55785">
    <property type="entry name" value="PYP-like sensor domain (PAS domain)"/>
    <property type="match status" value="2"/>
</dbReference>
<evidence type="ECO:0000259" key="5">
    <source>
        <dbReference type="PROSITE" id="PS50887"/>
    </source>
</evidence>
<dbReference type="PROSITE" id="PS50113">
    <property type="entry name" value="PAC"/>
    <property type="match status" value="1"/>
</dbReference>
<dbReference type="OrthoDB" id="9176779at2"/>
<dbReference type="FunFam" id="3.30.70.270:FF:000001">
    <property type="entry name" value="Diguanylate cyclase domain protein"/>
    <property type="match status" value="1"/>
</dbReference>
<comment type="caution">
    <text evidence="6">The sequence shown here is derived from an EMBL/GenBank/DDBJ whole genome shotgun (WGS) entry which is preliminary data.</text>
</comment>
<dbReference type="Proteomes" id="UP000194841">
    <property type="component" value="Unassembled WGS sequence"/>
</dbReference>
<dbReference type="GO" id="GO:0006355">
    <property type="term" value="P:regulation of DNA-templated transcription"/>
    <property type="evidence" value="ECO:0007669"/>
    <property type="project" value="InterPro"/>
</dbReference>
<dbReference type="PANTHER" id="PTHR44757">
    <property type="entry name" value="DIGUANYLATE CYCLASE DGCP"/>
    <property type="match status" value="1"/>
</dbReference>
<dbReference type="InterPro" id="IPR029787">
    <property type="entry name" value="Nucleotide_cyclase"/>
</dbReference>
<dbReference type="CDD" id="cd01948">
    <property type="entry name" value="EAL"/>
    <property type="match status" value="1"/>
</dbReference>
<dbReference type="SUPFAM" id="SSF141868">
    <property type="entry name" value="EAL domain-like"/>
    <property type="match status" value="1"/>
</dbReference>
<dbReference type="PROSITE" id="PS50883">
    <property type="entry name" value="EAL"/>
    <property type="match status" value="1"/>
</dbReference>
<dbReference type="InterPro" id="IPR001633">
    <property type="entry name" value="EAL_dom"/>
</dbReference>
<evidence type="ECO:0000259" key="3">
    <source>
        <dbReference type="PROSITE" id="PS50113"/>
    </source>
</evidence>
<dbReference type="Pfam" id="PF00563">
    <property type="entry name" value="EAL"/>
    <property type="match status" value="1"/>
</dbReference>
<dbReference type="Gene3D" id="3.30.450.20">
    <property type="entry name" value="PAS domain"/>
    <property type="match status" value="2"/>
</dbReference>
<dbReference type="GO" id="GO:0016301">
    <property type="term" value="F:kinase activity"/>
    <property type="evidence" value="ECO:0007669"/>
    <property type="project" value="UniProtKB-KW"/>
</dbReference>
<sequence length="719" mass="82008">MLLSRTKFNHQRSTAPNKKGIRVLKSVIPQLLTSFQQMVEHAPAGIFETNLNGQCTYGNSAFRALFGLDNHSSLTNQLNAFFHPDDKAGVIKQWLHCVKQGHRFSYTFRVQLPEQDIQQITINAEPVFIDNELIAYIGCVEDVSELSHAQQLLKENQHRYKLAIKGSSAGIWDWNILDDSVYYSEKFTDLLGFDNLAFGTNWSSLTDQVHPDDIELFENQLQNHLDDPFEIFDIECRLITQKNNPHWFNIVGEAVRDQNGYPLRMVGSISDITDKKQSQHVIWQQANFDPLTALPNRNMFADRLKQEIIKSKRHGFKFALMFIDLDHFKEVNDTLGHDAGDHVLVEVAERLQLILRGSDTIARIGGDEFTALISQISEIENVEGIAQKLIQTIELPFYYQGESIFISASIGITLFPEHSDRMDELMKFADQAMYRSKDEGRKRFSYFTPEMQETANINRQLTQELRLAIVDHDFKVLYQPIMCLKTGEVHKAEALIRWHHPELGTISPAEFIPLAERCGAIIDIGNWIFSTAAKQVQHWQQTLDPDFQISINKSPAQFQNPDPSADSRWIDALTHLGLNKGICLEITEGLLLDDGSIIHQRLQKFQAAGFEISLDDFGTGYSSLSYLTKFDINFLKIDRAFVSDLENSLQNQALCEAIIVMSHKLGLKVIAEGVETSNQLNFLKLAECDYAQGYYISRPITAEEFERQLKSPTPFNLNQ</sequence>
<dbReference type="InterPro" id="IPR000700">
    <property type="entry name" value="PAS-assoc_C"/>
</dbReference>
<feature type="domain" description="PAC" evidence="3">
    <location>
        <begin position="232"/>
        <end position="284"/>
    </location>
</feature>
<dbReference type="Pfam" id="PF00989">
    <property type="entry name" value="PAS"/>
    <property type="match status" value="1"/>
</dbReference>
<dbReference type="SMART" id="SM00091">
    <property type="entry name" value="PAS"/>
    <property type="match status" value="2"/>
</dbReference>
<reference evidence="6 7" key="1">
    <citation type="submission" date="2017-02" db="EMBL/GenBank/DDBJ databases">
        <title>Pseudoalteromonas ulvae TC14 Genome.</title>
        <authorList>
            <person name="Molmeret M."/>
        </authorList>
    </citation>
    <scope>NUCLEOTIDE SEQUENCE [LARGE SCALE GENOMIC DNA]</scope>
    <source>
        <strain evidence="6">TC14</strain>
    </source>
</reference>
<keyword evidence="6" id="KW-0808">Transferase</keyword>
<feature type="domain" description="GGDEF" evidence="5">
    <location>
        <begin position="316"/>
        <end position="449"/>
    </location>
</feature>
<evidence type="ECO:0000256" key="1">
    <source>
        <dbReference type="ARBA" id="ARBA00001946"/>
    </source>
</evidence>
<gene>
    <name evidence="6" type="ORF">B1199_17335</name>
</gene>
<accession>A0A244CM50</accession>
<dbReference type="InterPro" id="IPR013767">
    <property type="entry name" value="PAS_fold"/>
</dbReference>
<dbReference type="PROSITE" id="PS50887">
    <property type="entry name" value="GGDEF"/>
    <property type="match status" value="1"/>
</dbReference>
<feature type="domain" description="EAL" evidence="4">
    <location>
        <begin position="458"/>
        <end position="713"/>
    </location>
</feature>
<evidence type="ECO:0000313" key="7">
    <source>
        <dbReference type="Proteomes" id="UP000194841"/>
    </source>
</evidence>
<dbReference type="InterPro" id="IPR000014">
    <property type="entry name" value="PAS"/>
</dbReference>
<dbReference type="InterPro" id="IPR035919">
    <property type="entry name" value="EAL_sf"/>
</dbReference>
<dbReference type="InterPro" id="IPR000160">
    <property type="entry name" value="GGDEF_dom"/>
</dbReference>
<name>A0A244CM50_PSEDV</name>
<dbReference type="EMBL" id="MWPV01000006">
    <property type="protein sequence ID" value="OUL56628.1"/>
    <property type="molecule type" value="Genomic_DNA"/>
</dbReference>
<dbReference type="Pfam" id="PF00990">
    <property type="entry name" value="GGDEF"/>
    <property type="match status" value="1"/>
</dbReference>
<dbReference type="InterPro" id="IPR013655">
    <property type="entry name" value="PAS_fold_3"/>
</dbReference>
<dbReference type="SMART" id="SM00267">
    <property type="entry name" value="GGDEF"/>
    <property type="match status" value="1"/>
</dbReference>
<dbReference type="SUPFAM" id="SSF55073">
    <property type="entry name" value="Nucleotide cyclase"/>
    <property type="match status" value="1"/>
</dbReference>